<feature type="compositionally biased region" description="Polar residues" evidence="3">
    <location>
        <begin position="28"/>
        <end position="37"/>
    </location>
</feature>
<dbReference type="Proteomes" id="UP000186168">
    <property type="component" value="Unassembled WGS sequence"/>
</dbReference>
<dbReference type="GO" id="GO:0005886">
    <property type="term" value="C:plasma membrane"/>
    <property type="evidence" value="ECO:0007669"/>
    <property type="project" value="TreeGrafter"/>
</dbReference>
<dbReference type="GO" id="GO:0006633">
    <property type="term" value="P:fatty acid biosynthetic process"/>
    <property type="evidence" value="ECO:0007669"/>
    <property type="project" value="TreeGrafter"/>
</dbReference>
<feature type="domain" description="Ketoreductase" evidence="4">
    <location>
        <begin position="132"/>
        <end position="313"/>
    </location>
</feature>
<dbReference type="GO" id="GO:0005737">
    <property type="term" value="C:cytoplasm"/>
    <property type="evidence" value="ECO:0007669"/>
    <property type="project" value="TreeGrafter"/>
</dbReference>
<gene>
    <name evidence="5" type="ORF">SPAR_43878</name>
</gene>
<dbReference type="InterPro" id="IPR036291">
    <property type="entry name" value="NAD(P)-bd_dom_sf"/>
</dbReference>
<proteinExistence type="predicted"/>
<dbReference type="InterPro" id="IPR057326">
    <property type="entry name" value="KR_dom"/>
</dbReference>
<dbReference type="PANTHER" id="PTHR43775:SF37">
    <property type="entry name" value="SI:DKEY-61P9.11"/>
    <property type="match status" value="1"/>
</dbReference>
<dbReference type="Pfam" id="PF08659">
    <property type="entry name" value="KR"/>
    <property type="match status" value="1"/>
</dbReference>
<keyword evidence="2" id="KW-0597">Phosphoprotein</keyword>
<dbReference type="EMBL" id="ASQP01000608">
    <property type="protein sequence ID" value="OMI32960.1"/>
    <property type="molecule type" value="Genomic_DNA"/>
</dbReference>
<dbReference type="PANTHER" id="PTHR43775">
    <property type="entry name" value="FATTY ACID SYNTHASE"/>
    <property type="match status" value="1"/>
</dbReference>
<dbReference type="RefSeq" id="WP_143615578.1">
    <property type="nucleotide sequence ID" value="NZ_ASQP01000608.1"/>
</dbReference>
<protein>
    <submittedName>
        <fullName evidence="5">NRPS/PKS (OzmH)</fullName>
    </submittedName>
</protein>
<dbReference type="InterPro" id="IPR013968">
    <property type="entry name" value="PKS_KR"/>
</dbReference>
<feature type="non-terminal residue" evidence="5">
    <location>
        <position position="328"/>
    </location>
</feature>
<comment type="caution">
    <text evidence="5">The sequence shown here is derived from an EMBL/GenBank/DDBJ whole genome shotgun (WGS) entry which is preliminary data.</text>
</comment>
<accession>A0A1R1S3T5</accession>
<dbReference type="SMART" id="SM00822">
    <property type="entry name" value="PKS_KR"/>
    <property type="match status" value="1"/>
</dbReference>
<dbReference type="AlphaFoldDB" id="A0A1R1S3T5"/>
<name>A0A1R1S3T5_9ACTN</name>
<dbReference type="GO" id="GO:0004312">
    <property type="term" value="F:fatty acid synthase activity"/>
    <property type="evidence" value="ECO:0007669"/>
    <property type="project" value="TreeGrafter"/>
</dbReference>
<evidence type="ECO:0000256" key="1">
    <source>
        <dbReference type="ARBA" id="ARBA00022450"/>
    </source>
</evidence>
<evidence type="ECO:0000256" key="2">
    <source>
        <dbReference type="ARBA" id="ARBA00022553"/>
    </source>
</evidence>
<feature type="non-terminal residue" evidence="5">
    <location>
        <position position="1"/>
    </location>
</feature>
<feature type="region of interest" description="Disordered" evidence="3">
    <location>
        <begin position="1"/>
        <end position="43"/>
    </location>
</feature>
<dbReference type="InterPro" id="IPR050091">
    <property type="entry name" value="PKS_NRPS_Biosynth_Enz"/>
</dbReference>
<dbReference type="SUPFAM" id="SSF51735">
    <property type="entry name" value="NAD(P)-binding Rossmann-fold domains"/>
    <property type="match status" value="2"/>
</dbReference>
<dbReference type="GO" id="GO:0071770">
    <property type="term" value="P:DIM/DIP cell wall layer assembly"/>
    <property type="evidence" value="ECO:0007669"/>
    <property type="project" value="TreeGrafter"/>
</dbReference>
<reference evidence="5 6" key="1">
    <citation type="submission" date="2013-05" db="EMBL/GenBank/DDBJ databases">
        <title>Genome sequence of Streptomyces sparsogenes DSM 40356.</title>
        <authorList>
            <person name="Coyne S."/>
            <person name="Seebeck F.P."/>
        </authorList>
    </citation>
    <scope>NUCLEOTIDE SEQUENCE [LARGE SCALE GENOMIC DNA]</scope>
    <source>
        <strain evidence="5 6">DSM 40356</strain>
    </source>
</reference>
<evidence type="ECO:0000313" key="5">
    <source>
        <dbReference type="EMBL" id="OMI32960.1"/>
    </source>
</evidence>
<keyword evidence="6" id="KW-1185">Reference proteome</keyword>
<dbReference type="Gene3D" id="3.40.50.720">
    <property type="entry name" value="NAD(P)-binding Rossmann-like Domain"/>
    <property type="match status" value="1"/>
</dbReference>
<keyword evidence="1" id="KW-0596">Phosphopantetheine</keyword>
<evidence type="ECO:0000259" key="4">
    <source>
        <dbReference type="SMART" id="SM00822"/>
    </source>
</evidence>
<evidence type="ECO:0000256" key="3">
    <source>
        <dbReference type="SAM" id="MobiDB-lite"/>
    </source>
</evidence>
<sequence>AAAEHELGPAPAGKALSRLEADRPTDLSVVTQETQSVAGEPSGARGAGLAGLVYFLARDSRRFAVRNLDVSGADLTTPAGRAEVAAAVAAEPPAPGGDLVALRGGRRYRQEVRPVDPAEAADAGLPGIRPGGKYAVVGGSGFVGRIVSRHLIERHGAQVVCVGRRPQSDPAVREALEGGRIGYVQADVTDPGQARQAIAAAKAALGGLHGVLFAGATRITGGPGDLTALGEAEFREHFDVKAAGSRHVYEAVAEEPLDFLCYFSSAQAFAFGGAGTHAAYAAGITFADAFARSVGPRSAFPVGIVNWGAWRASFGEAARDYPTLGFLD</sequence>
<evidence type="ECO:0000313" key="6">
    <source>
        <dbReference type="Proteomes" id="UP000186168"/>
    </source>
</evidence>
<organism evidence="5 6">
    <name type="scientific">Streptomyces sparsogenes DSM 40356</name>
    <dbReference type="NCBI Taxonomy" id="1331668"/>
    <lineage>
        <taxon>Bacteria</taxon>
        <taxon>Bacillati</taxon>
        <taxon>Actinomycetota</taxon>
        <taxon>Actinomycetes</taxon>
        <taxon>Kitasatosporales</taxon>
        <taxon>Streptomycetaceae</taxon>
        <taxon>Streptomyces</taxon>
    </lineage>
</organism>